<comment type="caution">
    <text evidence="1">The sequence shown here is derived from an EMBL/GenBank/DDBJ whole genome shotgun (WGS) entry which is preliminary data.</text>
</comment>
<evidence type="ECO:0000313" key="1">
    <source>
        <dbReference type="EMBL" id="NDL71577.1"/>
    </source>
</evidence>
<proteinExistence type="predicted"/>
<dbReference type="OrthoDB" id="8451021at2"/>
<protein>
    <submittedName>
        <fullName evidence="1">Uncharacterized protein</fullName>
    </submittedName>
</protein>
<dbReference type="AlphaFoldDB" id="A0A7C9KWS7"/>
<accession>A0A7C9KWS7</accession>
<gene>
    <name evidence="1" type="ORF">GPL32_13815</name>
</gene>
<organism evidence="1 2">
    <name type="scientific">Vreelandella alkaliphila</name>
    <dbReference type="NCBI Taxonomy" id="272774"/>
    <lineage>
        <taxon>Bacteria</taxon>
        <taxon>Pseudomonadati</taxon>
        <taxon>Pseudomonadota</taxon>
        <taxon>Gammaproteobacteria</taxon>
        <taxon>Oceanospirillales</taxon>
        <taxon>Halomonadaceae</taxon>
        <taxon>Vreelandella</taxon>
    </lineage>
</organism>
<dbReference type="Proteomes" id="UP000480312">
    <property type="component" value="Unassembled WGS sequence"/>
</dbReference>
<sequence>MLEDVGNSDFYSKFSNVPAIGDQLVIRFDKSRVFALDVNGVKVGALPTSFNYLVECMEDGVSYVGVVSSSAVSPVPTVAADFVAK</sequence>
<dbReference type="EMBL" id="JAAEHK010000019">
    <property type="protein sequence ID" value="NDL71577.1"/>
    <property type="molecule type" value="Genomic_DNA"/>
</dbReference>
<evidence type="ECO:0000313" key="2">
    <source>
        <dbReference type="Proteomes" id="UP000480312"/>
    </source>
</evidence>
<name>A0A7C9KWS7_9GAMM</name>
<reference evidence="1 2" key="1">
    <citation type="submission" date="2020-01" db="EMBL/GenBank/DDBJ databases">
        <title>Whole genome sequencing of Halomonas alkaliphila strain LS44.</title>
        <authorList>
            <person name="Kumar S."/>
            <person name="Paul D."/>
            <person name="Shouche Y."/>
            <person name="Suryavanshi M.V."/>
        </authorList>
    </citation>
    <scope>NUCLEOTIDE SEQUENCE [LARGE SCALE GENOMIC DNA]</scope>
    <source>
        <strain evidence="1 2">LS44</strain>
    </source>
</reference>